<evidence type="ECO:0000313" key="3">
    <source>
        <dbReference type="EMBL" id="NKW09937.1"/>
    </source>
</evidence>
<evidence type="ECO:0000313" key="5">
    <source>
        <dbReference type="Proteomes" id="UP000558475"/>
    </source>
</evidence>
<dbReference type="InterPro" id="IPR051934">
    <property type="entry name" value="Phage_Tail_Fiber_Structural"/>
</dbReference>
<dbReference type="RefSeq" id="WP_151677548.1">
    <property type="nucleotide sequence ID" value="NZ_WBWA01000005.1"/>
</dbReference>
<reference evidence="2 4" key="1">
    <citation type="submission" date="2019-09" db="EMBL/GenBank/DDBJ databases">
        <title>Taxonomic organization of the family Brucellaceae based on a phylogenomic approach.</title>
        <authorList>
            <person name="Leclercq S."/>
            <person name="Cloeckaert A."/>
            <person name="Zygmunt M.S."/>
        </authorList>
    </citation>
    <scope>NUCLEOTIDE SEQUENCE [LARGE SCALE GENOMIC DNA]</scope>
    <source>
        <strain evidence="2 4">LMG 18957</strain>
    </source>
</reference>
<protein>
    <submittedName>
        <fullName evidence="3">Head decoration protein</fullName>
    </submittedName>
</protein>
<proteinExistence type="predicted"/>
<reference evidence="3 5" key="2">
    <citation type="submission" date="2020-04" db="EMBL/GenBank/DDBJ databases">
        <title>Whole genome sequencing of clinical and environmental type strains of Ochrobactrum.</title>
        <authorList>
            <person name="Dharne M."/>
        </authorList>
    </citation>
    <scope>NUCLEOTIDE SEQUENCE [LARGE SCALE GENOMIC DNA]</scope>
    <source>
        <strain evidence="3 5">DSM 13340</strain>
    </source>
</reference>
<dbReference type="Proteomes" id="UP000430843">
    <property type="component" value="Unassembled WGS sequence"/>
</dbReference>
<organism evidence="3 5">
    <name type="scientific">Brucella tritici</name>
    <dbReference type="NCBI Taxonomy" id="94626"/>
    <lineage>
        <taxon>Bacteria</taxon>
        <taxon>Pseudomonadati</taxon>
        <taxon>Pseudomonadota</taxon>
        <taxon>Alphaproteobacteria</taxon>
        <taxon>Hyphomicrobiales</taxon>
        <taxon>Brucellaceae</taxon>
        <taxon>Brucella/Ochrobactrum group</taxon>
        <taxon>Brucella</taxon>
    </lineage>
</organism>
<evidence type="ECO:0000256" key="1">
    <source>
        <dbReference type="SAM" id="MobiDB-lite"/>
    </source>
</evidence>
<feature type="region of interest" description="Disordered" evidence="1">
    <location>
        <begin position="109"/>
        <end position="133"/>
    </location>
</feature>
<sequence>MAQVQVTGTIAIKRRAVGGNPGAPTSLRSGEIAHNEVDNTLYIGFGDDGNGNATSVVSIGGSGAFVTKQFLTDALENTGAGDMLKSVYDADDDGKVDQAEVADSVQWTGVQNKPATFPPTAHTHDDAVSGGASGFMTGAEKQKLAGIAAGANNYVHPTTDGNRHVPATAAANTGKFLKSGSTAGSAPTWDSVTKSDVGLGNVENLSPANHPVSTAQQEALDLKAPLASPALTGTPTAPTAAQATNNQQIATTAFVKAALAALVDGSPAALDTLSELATALGNDPNFATTVATSIGEKLAKAANLSDLVDKAAARTNLGLGTMATQNANNVNISGGNITGVLFDGGTF</sequence>
<dbReference type="Proteomes" id="UP000558475">
    <property type="component" value="Unassembled WGS sequence"/>
</dbReference>
<evidence type="ECO:0000313" key="4">
    <source>
        <dbReference type="Proteomes" id="UP000430843"/>
    </source>
</evidence>
<evidence type="ECO:0000313" key="2">
    <source>
        <dbReference type="EMBL" id="KAB2665994.1"/>
    </source>
</evidence>
<dbReference type="PROSITE" id="PS00018">
    <property type="entry name" value="EF_HAND_1"/>
    <property type="match status" value="1"/>
</dbReference>
<accession>A0A7X6FQ74</accession>
<dbReference type="InterPro" id="IPR018247">
    <property type="entry name" value="EF_Hand_1_Ca_BS"/>
</dbReference>
<dbReference type="AlphaFoldDB" id="A0A7X6FQ74"/>
<dbReference type="PANTHER" id="PTHR35191">
    <property type="entry name" value="PROPHAGE SIDE TAIL FIBER PROTEIN HOMOLOG STFQ-RELATED"/>
    <property type="match status" value="1"/>
</dbReference>
<comment type="caution">
    <text evidence="3">The sequence shown here is derived from an EMBL/GenBank/DDBJ whole genome shotgun (WGS) entry which is preliminary data.</text>
</comment>
<name>A0A7X6FQ74_9HYPH</name>
<dbReference type="PANTHER" id="PTHR35191:SF1">
    <property type="entry name" value="PROPHAGE SIDE TAIL FIBER PROTEIN HOMOLOG STFQ-RELATED"/>
    <property type="match status" value="1"/>
</dbReference>
<gene>
    <name evidence="2" type="ORF">F9K91_07645</name>
    <name evidence="3" type="ORF">HGG76_11540</name>
</gene>
<dbReference type="EMBL" id="JAAXZB010000001">
    <property type="protein sequence ID" value="NKW09937.1"/>
    <property type="molecule type" value="Genomic_DNA"/>
</dbReference>
<dbReference type="EMBL" id="WBWA01000005">
    <property type="protein sequence ID" value="KAB2665994.1"/>
    <property type="molecule type" value="Genomic_DNA"/>
</dbReference>
<keyword evidence="4" id="KW-1185">Reference proteome</keyword>